<evidence type="ECO:0000256" key="3">
    <source>
        <dbReference type="ARBA" id="ARBA00012438"/>
    </source>
</evidence>
<evidence type="ECO:0000256" key="1">
    <source>
        <dbReference type="ARBA" id="ARBA00000085"/>
    </source>
</evidence>
<dbReference type="CDD" id="cd00075">
    <property type="entry name" value="HATPase"/>
    <property type="match status" value="1"/>
</dbReference>
<dbReference type="CDD" id="cd00082">
    <property type="entry name" value="HisKA"/>
    <property type="match status" value="1"/>
</dbReference>
<dbReference type="SUPFAM" id="SSF47384">
    <property type="entry name" value="Homodimeric domain of signal transducing histidine kinase"/>
    <property type="match status" value="1"/>
</dbReference>
<evidence type="ECO:0000256" key="6">
    <source>
        <dbReference type="ARBA" id="ARBA00022692"/>
    </source>
</evidence>
<evidence type="ECO:0000256" key="9">
    <source>
        <dbReference type="ARBA" id="ARBA00023012"/>
    </source>
</evidence>
<dbReference type="SMART" id="SM00387">
    <property type="entry name" value="HATPase_c"/>
    <property type="match status" value="1"/>
</dbReference>
<dbReference type="PRINTS" id="PR00344">
    <property type="entry name" value="BCTRLSENSOR"/>
</dbReference>
<dbReference type="GO" id="GO:0016301">
    <property type="term" value="F:kinase activity"/>
    <property type="evidence" value="ECO:0007669"/>
    <property type="project" value="UniProtKB-KW"/>
</dbReference>
<feature type="transmembrane region" description="Helical" evidence="12">
    <location>
        <begin position="165"/>
        <end position="190"/>
    </location>
</feature>
<dbReference type="EMBL" id="JBHSFP010000004">
    <property type="protein sequence ID" value="MFC4530745.1"/>
    <property type="molecule type" value="Genomic_DNA"/>
</dbReference>
<feature type="domain" description="Histidine kinase" evidence="13">
    <location>
        <begin position="247"/>
        <end position="451"/>
    </location>
</feature>
<dbReference type="InterPro" id="IPR003660">
    <property type="entry name" value="HAMP_dom"/>
</dbReference>
<evidence type="ECO:0000256" key="4">
    <source>
        <dbReference type="ARBA" id="ARBA00022553"/>
    </source>
</evidence>
<dbReference type="InterPro" id="IPR036890">
    <property type="entry name" value="HATPase_C_sf"/>
</dbReference>
<dbReference type="SMART" id="SM00388">
    <property type="entry name" value="HisKA"/>
    <property type="match status" value="1"/>
</dbReference>
<dbReference type="InterPro" id="IPR003661">
    <property type="entry name" value="HisK_dim/P_dom"/>
</dbReference>
<dbReference type="SUPFAM" id="SSF55874">
    <property type="entry name" value="ATPase domain of HSP90 chaperone/DNA topoisomerase II/histidine kinase"/>
    <property type="match status" value="1"/>
</dbReference>
<keyword evidence="6 12" id="KW-0812">Transmembrane</keyword>
<evidence type="ECO:0000259" key="14">
    <source>
        <dbReference type="PROSITE" id="PS50885"/>
    </source>
</evidence>
<dbReference type="InterPro" id="IPR004358">
    <property type="entry name" value="Sig_transdc_His_kin-like_C"/>
</dbReference>
<dbReference type="InterPro" id="IPR036097">
    <property type="entry name" value="HisK_dim/P_sf"/>
</dbReference>
<dbReference type="Pfam" id="PF00512">
    <property type="entry name" value="HisKA"/>
    <property type="match status" value="1"/>
</dbReference>
<dbReference type="Pfam" id="PF02518">
    <property type="entry name" value="HATPase_c"/>
    <property type="match status" value="1"/>
</dbReference>
<dbReference type="Pfam" id="PF00672">
    <property type="entry name" value="HAMP"/>
    <property type="match status" value="1"/>
</dbReference>
<dbReference type="InterPro" id="IPR050428">
    <property type="entry name" value="TCS_sensor_his_kinase"/>
</dbReference>
<keyword evidence="4" id="KW-0597">Phosphoprotein</keyword>
<organism evidence="15 16">
    <name type="scientific">Sphaerisporangium dianthi</name>
    <dbReference type="NCBI Taxonomy" id="1436120"/>
    <lineage>
        <taxon>Bacteria</taxon>
        <taxon>Bacillati</taxon>
        <taxon>Actinomycetota</taxon>
        <taxon>Actinomycetes</taxon>
        <taxon>Streptosporangiales</taxon>
        <taxon>Streptosporangiaceae</taxon>
        <taxon>Sphaerisporangium</taxon>
    </lineage>
</organism>
<evidence type="ECO:0000256" key="7">
    <source>
        <dbReference type="ARBA" id="ARBA00022777"/>
    </source>
</evidence>
<dbReference type="SMART" id="SM00304">
    <property type="entry name" value="HAMP"/>
    <property type="match status" value="1"/>
</dbReference>
<feature type="region of interest" description="Disordered" evidence="11">
    <location>
        <begin position="61"/>
        <end position="83"/>
    </location>
</feature>
<evidence type="ECO:0000256" key="2">
    <source>
        <dbReference type="ARBA" id="ARBA00004236"/>
    </source>
</evidence>
<dbReference type="Gene3D" id="3.30.565.10">
    <property type="entry name" value="Histidine kinase-like ATPase, C-terminal domain"/>
    <property type="match status" value="1"/>
</dbReference>
<gene>
    <name evidence="15" type="ORF">ACFO60_08205</name>
</gene>
<evidence type="ECO:0000313" key="16">
    <source>
        <dbReference type="Proteomes" id="UP001596004"/>
    </source>
</evidence>
<evidence type="ECO:0000256" key="10">
    <source>
        <dbReference type="ARBA" id="ARBA00023136"/>
    </source>
</evidence>
<dbReference type="PROSITE" id="PS50109">
    <property type="entry name" value="HIS_KIN"/>
    <property type="match status" value="1"/>
</dbReference>
<keyword evidence="8 12" id="KW-1133">Transmembrane helix</keyword>
<dbReference type="InterPro" id="IPR005467">
    <property type="entry name" value="His_kinase_dom"/>
</dbReference>
<comment type="catalytic activity">
    <reaction evidence="1">
        <text>ATP + protein L-histidine = ADP + protein N-phospho-L-histidine.</text>
        <dbReference type="EC" id="2.7.13.3"/>
    </reaction>
</comment>
<evidence type="ECO:0000256" key="5">
    <source>
        <dbReference type="ARBA" id="ARBA00022679"/>
    </source>
</evidence>
<name>A0ABV9CDP4_9ACTN</name>
<comment type="caution">
    <text evidence="15">The sequence shown here is derived from an EMBL/GenBank/DDBJ whole genome shotgun (WGS) entry which is preliminary data.</text>
</comment>
<reference evidence="16" key="1">
    <citation type="journal article" date="2019" name="Int. J. Syst. Evol. Microbiol.">
        <title>The Global Catalogue of Microorganisms (GCM) 10K type strain sequencing project: providing services to taxonomists for standard genome sequencing and annotation.</title>
        <authorList>
            <consortium name="The Broad Institute Genomics Platform"/>
            <consortium name="The Broad Institute Genome Sequencing Center for Infectious Disease"/>
            <person name="Wu L."/>
            <person name="Ma J."/>
        </authorList>
    </citation>
    <scope>NUCLEOTIDE SEQUENCE [LARGE SCALE GENOMIC DNA]</scope>
    <source>
        <strain evidence="16">CGMCC 4.7132</strain>
    </source>
</reference>
<dbReference type="PANTHER" id="PTHR45436:SF5">
    <property type="entry name" value="SENSOR HISTIDINE KINASE TRCS"/>
    <property type="match status" value="1"/>
</dbReference>
<dbReference type="Gene3D" id="1.10.287.130">
    <property type="match status" value="1"/>
</dbReference>
<comment type="subcellular location">
    <subcellularLocation>
        <location evidence="2">Cell membrane</location>
    </subcellularLocation>
</comment>
<evidence type="ECO:0000259" key="13">
    <source>
        <dbReference type="PROSITE" id="PS50109"/>
    </source>
</evidence>
<feature type="domain" description="HAMP" evidence="14">
    <location>
        <begin position="186"/>
        <end position="239"/>
    </location>
</feature>
<keyword evidence="7 15" id="KW-0418">Kinase</keyword>
<dbReference type="PANTHER" id="PTHR45436">
    <property type="entry name" value="SENSOR HISTIDINE KINASE YKOH"/>
    <property type="match status" value="1"/>
</dbReference>
<keyword evidence="16" id="KW-1185">Reference proteome</keyword>
<dbReference type="CDD" id="cd06225">
    <property type="entry name" value="HAMP"/>
    <property type="match status" value="1"/>
</dbReference>
<dbReference type="EC" id="2.7.13.3" evidence="3"/>
<keyword evidence="9" id="KW-0902">Two-component regulatory system</keyword>
<dbReference type="PROSITE" id="PS50885">
    <property type="entry name" value="HAMP"/>
    <property type="match status" value="1"/>
</dbReference>
<evidence type="ECO:0000256" key="11">
    <source>
        <dbReference type="SAM" id="MobiDB-lite"/>
    </source>
</evidence>
<protein>
    <recommendedName>
        <fullName evidence="3">histidine kinase</fullName>
        <ecNumber evidence="3">2.7.13.3</ecNumber>
    </recommendedName>
</protein>
<keyword evidence="5" id="KW-0808">Transferase</keyword>
<keyword evidence="10 12" id="KW-0472">Membrane</keyword>
<evidence type="ECO:0000313" key="15">
    <source>
        <dbReference type="EMBL" id="MFC4530745.1"/>
    </source>
</evidence>
<evidence type="ECO:0000256" key="8">
    <source>
        <dbReference type="ARBA" id="ARBA00022989"/>
    </source>
</evidence>
<accession>A0ABV9CDP4</accession>
<evidence type="ECO:0000256" key="12">
    <source>
        <dbReference type="SAM" id="Phobius"/>
    </source>
</evidence>
<dbReference type="Proteomes" id="UP001596004">
    <property type="component" value="Unassembled WGS sequence"/>
</dbReference>
<sequence length="458" mass="47504">MRWSVRVRATVAATLIVAVALAAAAVALTMTLRANLERGANVEAAQRAGLAASRLAAGPVPALPGSRAKGTPSPGPAKVAGAPASTKGASLTIIDEATSGAPSDLRTVPDPDVHIGLPEDPGPGWGAGEYTTVSTVVETHAGPVTVIARSSLGPAHEALGALNRLLIFGIPVLLLLVAAMTWFFVGRALVPVSGIRARLADITSRDLHRRVPVPAARDEVAALARTVNATLDRLERAVEQHRRFVADAAHELRSPIATLRTRLELAPPGETVVEALCDVRRLQSLAADLLLLAALDAGAPPRAGEVDLGQVAAEESLRPRPRAGVRVELDVEPDVVVRGSRPHLTRVIVNLVDNAVRHASSSVKVRVAAEGPDGDGAVLEVRDDGPGIPVEDRDAVFDRFTRLDEARTRDAGGSGLGLAIVREIVVLHGGAVAVTGAGGGACFTVRLPAHRQTSTNDS</sequence>
<dbReference type="InterPro" id="IPR003594">
    <property type="entry name" value="HATPase_dom"/>
</dbReference>
<proteinExistence type="predicted"/>
<dbReference type="RefSeq" id="WP_380838790.1">
    <property type="nucleotide sequence ID" value="NZ_JBHSFP010000004.1"/>
</dbReference>